<sequence length="58" mass="6531">MRKISGRKWRHWSLIRVLILAVVGGGSGSDYSTMESLIRHSHGKFELVCGSIHFVYNG</sequence>
<name>A0A3N4JJ71_9PEZI</name>
<dbReference type="Proteomes" id="UP000276215">
    <property type="component" value="Unassembled WGS sequence"/>
</dbReference>
<dbReference type="AlphaFoldDB" id="A0A3N4JJ71"/>
<evidence type="ECO:0000313" key="3">
    <source>
        <dbReference type="Proteomes" id="UP000276215"/>
    </source>
</evidence>
<evidence type="ECO:0000313" key="2">
    <source>
        <dbReference type="EMBL" id="RPA98299.1"/>
    </source>
</evidence>
<reference evidence="2 3" key="1">
    <citation type="journal article" date="2018" name="Nat. Ecol. Evol.">
        <title>Pezizomycetes genomes reveal the molecular basis of ectomycorrhizal truffle lifestyle.</title>
        <authorList>
            <person name="Murat C."/>
            <person name="Payen T."/>
            <person name="Noel B."/>
            <person name="Kuo A."/>
            <person name="Morin E."/>
            <person name="Chen J."/>
            <person name="Kohler A."/>
            <person name="Krizsan K."/>
            <person name="Balestrini R."/>
            <person name="Da Silva C."/>
            <person name="Montanini B."/>
            <person name="Hainaut M."/>
            <person name="Levati E."/>
            <person name="Barry K.W."/>
            <person name="Belfiori B."/>
            <person name="Cichocki N."/>
            <person name="Clum A."/>
            <person name="Dockter R.B."/>
            <person name="Fauchery L."/>
            <person name="Guy J."/>
            <person name="Iotti M."/>
            <person name="Le Tacon F."/>
            <person name="Lindquist E.A."/>
            <person name="Lipzen A."/>
            <person name="Malagnac F."/>
            <person name="Mello A."/>
            <person name="Molinier V."/>
            <person name="Miyauchi S."/>
            <person name="Poulain J."/>
            <person name="Riccioni C."/>
            <person name="Rubini A."/>
            <person name="Sitrit Y."/>
            <person name="Splivallo R."/>
            <person name="Traeger S."/>
            <person name="Wang M."/>
            <person name="Zifcakova L."/>
            <person name="Wipf D."/>
            <person name="Zambonelli A."/>
            <person name="Paolocci F."/>
            <person name="Nowrousian M."/>
            <person name="Ottonello S."/>
            <person name="Baldrian P."/>
            <person name="Spatafora J.W."/>
            <person name="Henrissat B."/>
            <person name="Nagy L.G."/>
            <person name="Aury J.M."/>
            <person name="Wincker P."/>
            <person name="Grigoriev I.V."/>
            <person name="Bonfante P."/>
            <person name="Martin F.M."/>
        </authorList>
    </citation>
    <scope>NUCLEOTIDE SEQUENCE [LARGE SCALE GENOMIC DNA]</scope>
    <source>
        <strain evidence="2 3">120613-1</strain>
    </source>
</reference>
<feature type="signal peptide" evidence="1">
    <location>
        <begin position="1"/>
        <end position="28"/>
    </location>
</feature>
<organism evidence="2 3">
    <name type="scientific">Choiromyces venosus 120613-1</name>
    <dbReference type="NCBI Taxonomy" id="1336337"/>
    <lineage>
        <taxon>Eukaryota</taxon>
        <taxon>Fungi</taxon>
        <taxon>Dikarya</taxon>
        <taxon>Ascomycota</taxon>
        <taxon>Pezizomycotina</taxon>
        <taxon>Pezizomycetes</taxon>
        <taxon>Pezizales</taxon>
        <taxon>Tuberaceae</taxon>
        <taxon>Choiromyces</taxon>
    </lineage>
</organism>
<feature type="chain" id="PRO_5018050305" evidence="1">
    <location>
        <begin position="29"/>
        <end position="58"/>
    </location>
</feature>
<keyword evidence="3" id="KW-1185">Reference proteome</keyword>
<proteinExistence type="predicted"/>
<dbReference type="EMBL" id="ML120397">
    <property type="protein sequence ID" value="RPA98299.1"/>
    <property type="molecule type" value="Genomic_DNA"/>
</dbReference>
<accession>A0A3N4JJ71</accession>
<evidence type="ECO:0000256" key="1">
    <source>
        <dbReference type="SAM" id="SignalP"/>
    </source>
</evidence>
<keyword evidence="1" id="KW-0732">Signal</keyword>
<gene>
    <name evidence="2" type="ORF">L873DRAFT_1049382</name>
</gene>
<protein>
    <submittedName>
        <fullName evidence="2">Uncharacterized protein</fullName>
    </submittedName>
</protein>